<feature type="domain" description="EH" evidence="13">
    <location>
        <begin position="292"/>
        <end position="385"/>
    </location>
</feature>
<dbReference type="GO" id="GO:0010008">
    <property type="term" value="C:endosome membrane"/>
    <property type="evidence" value="ECO:0007669"/>
    <property type="project" value="UniProtKB-SubCell"/>
</dbReference>
<keyword evidence="5" id="KW-0254">Endocytosis</keyword>
<dbReference type="PANTHER" id="PTHR11216">
    <property type="entry name" value="EH DOMAIN"/>
    <property type="match status" value="1"/>
</dbReference>
<organism evidence="15 16">
    <name type="scientific">Lachnellula willkommii</name>
    <dbReference type="NCBI Taxonomy" id="215461"/>
    <lineage>
        <taxon>Eukaryota</taxon>
        <taxon>Fungi</taxon>
        <taxon>Dikarya</taxon>
        <taxon>Ascomycota</taxon>
        <taxon>Pezizomycotina</taxon>
        <taxon>Leotiomycetes</taxon>
        <taxon>Helotiales</taxon>
        <taxon>Lachnaceae</taxon>
        <taxon>Lachnellula</taxon>
    </lineage>
</organism>
<dbReference type="InterPro" id="IPR000261">
    <property type="entry name" value="EH_dom"/>
</dbReference>
<feature type="domain" description="EH" evidence="13">
    <location>
        <begin position="146"/>
        <end position="236"/>
    </location>
</feature>
<feature type="compositionally biased region" description="Polar residues" evidence="11">
    <location>
        <begin position="495"/>
        <end position="507"/>
    </location>
</feature>
<comment type="subunit">
    <text evidence="4">Component of the PAN1 actin cytoskeleton-regulatory complex.</text>
</comment>
<feature type="region of interest" description="Disordered" evidence="11">
    <location>
        <begin position="546"/>
        <end position="565"/>
    </location>
</feature>
<sequence>MAEDPTAPSLNLTAEEKRVFGQLFRQADTDGLGVVTGEVAVKFFEKTRLEPRILGEIWQIADKENRGLLTPAGFGIVLRLIGHYQAGRDPTPELALRAGPLPKFDAGSVPGASPTIQPPPGPPPSALQPQASGSGPIRVPPLTPDKAGQYASLFEKSGAVNGQLPGEQAKQIFERAGLPNEILGRIWNLADTEQRGSLQSTEFVIAMHLLASFKSGALRALPNVLPAGLYEAAARRMPSRQSSGMAPIPRQFSGAMGAQRTGSPLNPSAYNAPPQFPQNSGSGGGWAITPGDKAKFDSIYHPLDKTNKGYITGDEAVPFFSESKLPEEALAQIWDLADINSAGVLTKDEFAVAMYLIRQQRGKRDGRDSLPSTLPPNLIPPSMRHQVRPTAVPTAPAFEAPPPTLPKSAAEDLFGLDALSTPDPAPTQAPLSTGGSASFGVSNDPFGSRSPITPGSPTQSSSLQASNIFTPFAPTSTFGQALSYNNTGGSNGTGPLQQRSVQPQSSAADDLLGDNDPEISRKLTSETSELANLSNQVGTLSKQMQEVQGQRATSQNELTQAGSQKQEFEQRLSQLRTLYEQEVKDVRSLKERLTTSQNETKKLQTEIAMIEGTFQDLQNQHRQTVTALQADQQENASLKERMRVVNTEISQLKPSLEKLRSDARQQKGLVAINKKQLATNEAEREKLKAEAEELNKSIEEDTKALAAAAKVQSPAPSQSQVASPAPSTISANNPFFRRQGSSSELPNSPFTSPPQTDRSFENVFGPAFGEASTAKESAPPTSFKQDTDIRPPSGASGSLSHNRTGSGNEFSPPAGTSPAISNRELPQESQLPQSSVLPKGTGFPPPPPESRQISSSHLPFPEHSDSVTSSQQVSAPNSRFGEDSTGAETPTNYMGTTPTGSSSAGPTEHARAVSPGLDRYSTASPATSPTKDSMPGAFPGDSNSSQIVATPTGGSTLSEQAAAAADPFGLPKEPVRSGTAKDDFDSAFAGFGTTAKPQERSNTGSSAGGSVNAAPAVFNKEFPPIAELEHDDDSDSASERGGFDDDFAPASPGHTRNQSSGQQPTTKMAPSSDATNDLLSARPAAIHSLTSESLATTTPPTPGAQGPPPVYDRVVSPGDQAQAEAQQYIGLLPSREIPTSPPNVSAEPASSTTTSQTPFSAPQASAQPVPPAKVPFDDDFDDEFDDLEDAKEGDADDDFANISALDRSGLDDFNPVFDSPPTSKAGDSTSTHTKNAFGSSDAAFGDFTQSPQSTQPTPNANSVTNDNHDWDAIFAGLDGPSAAAAEPAPPASASTSTLDVPKPNGNSTGPARPEIGRALTEKGVHDDPILKNLTTMGYPRKEALAALEKYDYNLERAANYLASQS</sequence>
<dbReference type="PANTHER" id="PTHR11216:SF170">
    <property type="entry name" value="DYNAMIN ASSOCIATED PROTEIN 160, ISOFORM D"/>
    <property type="match status" value="1"/>
</dbReference>
<dbReference type="GO" id="GO:0006897">
    <property type="term" value="P:endocytosis"/>
    <property type="evidence" value="ECO:0007669"/>
    <property type="project" value="UniProtKB-KW"/>
</dbReference>
<feature type="compositionally biased region" description="Pro residues" evidence="11">
    <location>
        <begin position="116"/>
        <end position="126"/>
    </location>
</feature>
<comment type="function">
    <text evidence="10">Component of the PAN1 actin cytoskeleton-regulatory complex required for the internalization of endosomes during actin-coupled endocytosis. The complex links the site of endocytosis to the cell membrane-associated actin cytoskeleton. Mediates uptake of external molecules and vacuolar degradation of plasma membrane proteins. Plays a role in the proper organization of the cell membrane-associated actin cytoskeleton and promotes its destabilization.</text>
</comment>
<feature type="compositionally biased region" description="Polar residues" evidence="11">
    <location>
        <begin position="921"/>
        <end position="931"/>
    </location>
</feature>
<proteinExistence type="predicted"/>
<dbReference type="GO" id="GO:0003779">
    <property type="term" value="F:actin binding"/>
    <property type="evidence" value="ECO:0007669"/>
    <property type="project" value="UniProtKB-KW"/>
</dbReference>
<evidence type="ECO:0000259" key="14">
    <source>
        <dbReference type="PROSITE" id="PS50222"/>
    </source>
</evidence>
<feature type="compositionally biased region" description="Polar residues" evidence="11">
    <location>
        <begin position="429"/>
        <end position="441"/>
    </location>
</feature>
<feature type="region of interest" description="Disordered" evidence="11">
    <location>
        <begin position="707"/>
        <end position="1323"/>
    </location>
</feature>
<feature type="region of interest" description="Disordered" evidence="11">
    <location>
        <begin position="417"/>
        <end position="463"/>
    </location>
</feature>
<evidence type="ECO:0000256" key="5">
    <source>
        <dbReference type="ARBA" id="ARBA00022583"/>
    </source>
</evidence>
<feature type="compositionally biased region" description="Polar residues" evidence="11">
    <location>
        <begin position="795"/>
        <end position="809"/>
    </location>
</feature>
<comment type="caution">
    <text evidence="15">The sequence shown here is derived from an EMBL/GenBank/DDBJ whole genome shotgun (WGS) entry which is preliminary data.</text>
</comment>
<keyword evidence="9" id="KW-0206">Cytoskeleton</keyword>
<accession>A0A559MEB6</accession>
<evidence type="ECO:0000256" key="4">
    <source>
        <dbReference type="ARBA" id="ARBA00011159"/>
    </source>
</evidence>
<evidence type="ECO:0000256" key="6">
    <source>
        <dbReference type="ARBA" id="ARBA00022753"/>
    </source>
</evidence>
<evidence type="ECO:0000259" key="12">
    <source>
        <dbReference type="PROSITE" id="PS50030"/>
    </source>
</evidence>
<dbReference type="InterPro" id="IPR009060">
    <property type="entry name" value="UBA-like_sf"/>
</dbReference>
<feature type="compositionally biased region" description="Polar residues" evidence="11">
    <location>
        <begin position="941"/>
        <end position="959"/>
    </location>
</feature>
<feature type="compositionally biased region" description="Low complexity" evidence="11">
    <location>
        <begin position="1280"/>
        <end position="1297"/>
    </location>
</feature>
<feature type="compositionally biased region" description="Polar residues" evidence="11">
    <location>
        <begin position="1220"/>
        <end position="1238"/>
    </location>
</feature>
<comment type="subcellular location">
    <subcellularLocation>
        <location evidence="3">Cell membrane</location>
        <topology evidence="3">Peripheral membrane protein</topology>
        <orientation evidence="3">Cytoplasmic side</orientation>
    </subcellularLocation>
    <subcellularLocation>
        <location evidence="2">Cytoplasm</location>
        <location evidence="2">Cytoskeleton</location>
        <location evidence="2">Actin patch</location>
    </subcellularLocation>
    <subcellularLocation>
        <location evidence="1">Endosome membrane</location>
        <topology evidence="1">Peripheral membrane protein</topology>
        <orientation evidence="1">Cytoplasmic side</orientation>
    </subcellularLocation>
</comment>
<protein>
    <submittedName>
        <fullName evidence="15">EH domain-containing and endocytosis protein</fullName>
    </submittedName>
</protein>
<dbReference type="Proteomes" id="UP000315522">
    <property type="component" value="Unassembled WGS sequence"/>
</dbReference>
<feature type="domain" description="UBA" evidence="12">
    <location>
        <begin position="1318"/>
        <end position="1364"/>
    </location>
</feature>
<feature type="region of interest" description="Disordered" evidence="11">
    <location>
        <begin position="361"/>
        <end position="388"/>
    </location>
</feature>
<feature type="compositionally biased region" description="Polar residues" evidence="11">
    <location>
        <begin position="866"/>
        <end position="877"/>
    </location>
</feature>
<feature type="compositionally biased region" description="Polar residues" evidence="11">
    <location>
        <begin position="1054"/>
        <end position="1078"/>
    </location>
</feature>
<feature type="compositionally biased region" description="Polar residues" evidence="11">
    <location>
        <begin position="728"/>
        <end position="757"/>
    </location>
</feature>
<dbReference type="GO" id="GO:0030479">
    <property type="term" value="C:actin cortical patch"/>
    <property type="evidence" value="ECO:0007669"/>
    <property type="project" value="UniProtKB-SubCell"/>
</dbReference>
<feature type="compositionally biased region" description="Low complexity" evidence="11">
    <location>
        <begin position="707"/>
        <end position="727"/>
    </location>
</feature>
<evidence type="ECO:0000256" key="8">
    <source>
        <dbReference type="ARBA" id="ARBA00023203"/>
    </source>
</evidence>
<dbReference type="PROSITE" id="PS50030">
    <property type="entry name" value="UBA"/>
    <property type="match status" value="1"/>
</dbReference>
<dbReference type="SMART" id="SM00054">
    <property type="entry name" value="EFh"/>
    <property type="match status" value="4"/>
</dbReference>
<dbReference type="CDD" id="cd00052">
    <property type="entry name" value="EH"/>
    <property type="match status" value="3"/>
</dbReference>
<dbReference type="PROSITE" id="PS50222">
    <property type="entry name" value="EF_HAND_2"/>
    <property type="match status" value="1"/>
</dbReference>
<feature type="domain" description="EH" evidence="13">
    <location>
        <begin position="16"/>
        <end position="92"/>
    </location>
</feature>
<dbReference type="Pfam" id="PF12763">
    <property type="entry name" value="EH"/>
    <property type="match status" value="3"/>
</dbReference>
<dbReference type="GO" id="GO:0005509">
    <property type="term" value="F:calcium ion binding"/>
    <property type="evidence" value="ECO:0007669"/>
    <property type="project" value="InterPro"/>
</dbReference>
<feature type="compositionally biased region" description="Low complexity" evidence="11">
    <location>
        <begin position="1158"/>
        <end position="1167"/>
    </location>
</feature>
<feature type="compositionally biased region" description="Basic and acidic residues" evidence="11">
    <location>
        <begin position="973"/>
        <end position="984"/>
    </location>
</feature>
<evidence type="ECO:0000256" key="10">
    <source>
        <dbReference type="ARBA" id="ARBA00025194"/>
    </source>
</evidence>
<feature type="compositionally biased region" description="Polar residues" evidence="11">
    <location>
        <begin position="1000"/>
        <end position="1009"/>
    </location>
</feature>
<dbReference type="GO" id="GO:0016197">
    <property type="term" value="P:endosomal transport"/>
    <property type="evidence" value="ECO:0007669"/>
    <property type="project" value="TreeGrafter"/>
</dbReference>
<gene>
    <name evidence="15" type="primary">EDE1</name>
    <name evidence="15" type="ORF">LAWI1_G003741</name>
</gene>
<evidence type="ECO:0000256" key="7">
    <source>
        <dbReference type="ARBA" id="ARBA00023054"/>
    </source>
</evidence>
<evidence type="ECO:0000256" key="2">
    <source>
        <dbReference type="ARBA" id="ARBA00004134"/>
    </source>
</evidence>
<feature type="compositionally biased region" description="Polar residues" evidence="11">
    <location>
        <begin position="827"/>
        <end position="836"/>
    </location>
</feature>
<feature type="compositionally biased region" description="Acidic residues" evidence="11">
    <location>
        <begin position="1177"/>
        <end position="1199"/>
    </location>
</feature>
<evidence type="ECO:0000259" key="13">
    <source>
        <dbReference type="PROSITE" id="PS50031"/>
    </source>
</evidence>
<name>A0A559MEB6_9HELO</name>
<feature type="region of interest" description="Disordered" evidence="11">
    <location>
        <begin position="92"/>
        <end position="142"/>
    </location>
</feature>
<feature type="compositionally biased region" description="Low complexity" evidence="11">
    <location>
        <begin position="895"/>
        <end position="907"/>
    </location>
</feature>
<evidence type="ECO:0000256" key="11">
    <source>
        <dbReference type="SAM" id="MobiDB-lite"/>
    </source>
</evidence>
<evidence type="ECO:0000313" key="16">
    <source>
        <dbReference type="Proteomes" id="UP000315522"/>
    </source>
</evidence>
<keyword evidence="9" id="KW-0963">Cytoplasm</keyword>
<dbReference type="GO" id="GO:0005886">
    <property type="term" value="C:plasma membrane"/>
    <property type="evidence" value="ECO:0007669"/>
    <property type="project" value="UniProtKB-SubCell"/>
</dbReference>
<keyword evidence="16" id="KW-1185">Reference proteome</keyword>
<keyword evidence="6" id="KW-0967">Endosome</keyword>
<feature type="region of interest" description="Disordered" evidence="11">
    <location>
        <begin position="480"/>
        <end position="519"/>
    </location>
</feature>
<feature type="compositionally biased region" description="Polar residues" evidence="11">
    <location>
        <begin position="1247"/>
        <end position="1265"/>
    </location>
</feature>
<dbReference type="InterPro" id="IPR002048">
    <property type="entry name" value="EF_hand_dom"/>
</dbReference>
<dbReference type="SMART" id="SM00027">
    <property type="entry name" value="EH"/>
    <property type="match status" value="3"/>
</dbReference>
<dbReference type="SMART" id="SM00165">
    <property type="entry name" value="UBA"/>
    <property type="match status" value="1"/>
</dbReference>
<dbReference type="SUPFAM" id="SSF47473">
    <property type="entry name" value="EF-hand"/>
    <property type="match status" value="3"/>
</dbReference>
<feature type="compositionally biased region" description="Pro residues" evidence="11">
    <location>
        <begin position="1099"/>
        <end position="1110"/>
    </location>
</feature>
<keyword evidence="7" id="KW-0175">Coiled coil</keyword>
<dbReference type="InterPro" id="IPR015940">
    <property type="entry name" value="UBA"/>
</dbReference>
<dbReference type="Pfam" id="PF00627">
    <property type="entry name" value="UBA"/>
    <property type="match status" value="1"/>
</dbReference>
<evidence type="ECO:0000256" key="3">
    <source>
        <dbReference type="ARBA" id="ARBA00004413"/>
    </source>
</evidence>
<dbReference type="SUPFAM" id="SSF46934">
    <property type="entry name" value="UBA-like"/>
    <property type="match status" value="1"/>
</dbReference>
<keyword evidence="8" id="KW-0009">Actin-binding</keyword>
<feature type="compositionally biased region" description="Polar residues" evidence="11">
    <location>
        <begin position="450"/>
        <end position="463"/>
    </location>
</feature>
<evidence type="ECO:0000313" key="15">
    <source>
        <dbReference type="EMBL" id="TVY91312.1"/>
    </source>
</evidence>
<reference evidence="15 16" key="1">
    <citation type="submission" date="2018-05" db="EMBL/GenBank/DDBJ databases">
        <title>Genome sequencing and assembly of the regulated plant pathogen Lachnellula willkommii and related sister species for the development of diagnostic species identification markers.</title>
        <authorList>
            <person name="Giroux E."/>
            <person name="Bilodeau G."/>
        </authorList>
    </citation>
    <scope>NUCLEOTIDE SEQUENCE [LARGE SCALE GENOMIC DNA]</scope>
    <source>
        <strain evidence="15 16">CBS 172.35</strain>
    </source>
</reference>
<feature type="domain" description="EF-hand" evidence="14">
    <location>
        <begin position="325"/>
        <end position="360"/>
    </location>
</feature>
<dbReference type="EMBL" id="QGML01000588">
    <property type="protein sequence ID" value="TVY91312.1"/>
    <property type="molecule type" value="Genomic_DNA"/>
</dbReference>
<evidence type="ECO:0000256" key="1">
    <source>
        <dbReference type="ARBA" id="ARBA00004125"/>
    </source>
</evidence>
<dbReference type="Gene3D" id="1.10.8.10">
    <property type="entry name" value="DNA helicase RuvA subunit, C-terminal domain"/>
    <property type="match status" value="1"/>
</dbReference>
<evidence type="ECO:0000256" key="9">
    <source>
        <dbReference type="ARBA" id="ARBA00023212"/>
    </source>
</evidence>
<dbReference type="Gene3D" id="1.10.238.10">
    <property type="entry name" value="EF-hand"/>
    <property type="match status" value="3"/>
</dbReference>
<feature type="compositionally biased region" description="Polar residues" evidence="11">
    <location>
        <begin position="1148"/>
        <end position="1157"/>
    </location>
</feature>
<dbReference type="PROSITE" id="PS50031">
    <property type="entry name" value="EH"/>
    <property type="match status" value="3"/>
</dbReference>
<dbReference type="InterPro" id="IPR011992">
    <property type="entry name" value="EF-hand-dom_pair"/>
</dbReference>